<dbReference type="AlphaFoldDB" id="A0A3S3Q309"/>
<evidence type="ECO:0000313" key="3">
    <source>
        <dbReference type="Proteomes" id="UP000287527"/>
    </source>
</evidence>
<keyword evidence="3" id="KW-1185">Reference proteome</keyword>
<dbReference type="OrthoDB" id="5522619at2"/>
<comment type="caution">
    <text evidence="2">The sequence shown here is derived from an EMBL/GenBank/DDBJ whole genome shotgun (WGS) entry which is preliminary data.</text>
</comment>
<proteinExistence type="predicted"/>
<organism evidence="2 3">
    <name type="scientific">Flavobacterium cerinum</name>
    <dbReference type="NCBI Taxonomy" id="2502784"/>
    <lineage>
        <taxon>Bacteria</taxon>
        <taxon>Pseudomonadati</taxon>
        <taxon>Bacteroidota</taxon>
        <taxon>Flavobacteriia</taxon>
        <taxon>Flavobacteriales</taxon>
        <taxon>Flavobacteriaceae</taxon>
        <taxon>Flavobacterium</taxon>
    </lineage>
</organism>
<dbReference type="Proteomes" id="UP000287527">
    <property type="component" value="Unassembled WGS sequence"/>
</dbReference>
<evidence type="ECO:0000256" key="1">
    <source>
        <dbReference type="SAM" id="SignalP"/>
    </source>
</evidence>
<keyword evidence="1" id="KW-0732">Signal</keyword>
<dbReference type="PROSITE" id="PS51257">
    <property type="entry name" value="PROKAR_LIPOPROTEIN"/>
    <property type="match status" value="1"/>
</dbReference>
<protein>
    <submittedName>
        <fullName evidence="2">2-dehydro-3-deoxyphosphooctonate aldolase</fullName>
    </submittedName>
</protein>
<sequence length="153" mass="17021">MKKYLFISCLVLVFTTSCISTRNTIRNIDDTALMPALTKQNTFIITEISNNKKYGYDQDYPVNLGFLPVTAAEINVQRYFGALTGPEGQKLAYKKTDSCCPFPSKKNDMGAGILDIYEVSWDGLKEPKVIYINLYEKGKVVAPAGFSIGPITQ</sequence>
<accession>A0A3S3Q309</accession>
<evidence type="ECO:0000313" key="2">
    <source>
        <dbReference type="EMBL" id="RWW91975.1"/>
    </source>
</evidence>
<dbReference type="EMBL" id="SBII01000015">
    <property type="protein sequence ID" value="RWW91975.1"/>
    <property type="molecule type" value="Genomic_DNA"/>
</dbReference>
<reference evidence="2 3" key="1">
    <citation type="submission" date="2019-01" db="EMBL/GenBank/DDBJ databases">
        <title>Flavobacterium sp. nov.,isolated from freshwater.</title>
        <authorList>
            <person name="Zhang R."/>
            <person name="Du Z.-J."/>
        </authorList>
    </citation>
    <scope>NUCLEOTIDE SEQUENCE [LARGE SCALE GENOMIC DNA]</scope>
    <source>
        <strain evidence="2 3">1E403</strain>
    </source>
</reference>
<gene>
    <name evidence="2" type="ORF">EPI11_17260</name>
</gene>
<feature type="chain" id="PRO_5018652714" evidence="1">
    <location>
        <begin position="21"/>
        <end position="153"/>
    </location>
</feature>
<dbReference type="RefSeq" id="WP_128391242.1">
    <property type="nucleotide sequence ID" value="NZ_SBII01000015.1"/>
</dbReference>
<name>A0A3S3Q309_9FLAO</name>
<feature type="signal peptide" evidence="1">
    <location>
        <begin position="1"/>
        <end position="20"/>
    </location>
</feature>